<reference evidence="1 2" key="1">
    <citation type="journal article" date="2007" name="Nature">
        <title>Evolution of genes and genomes on the Drosophila phylogeny.</title>
        <authorList>
            <consortium name="Drosophila 12 Genomes Consortium"/>
            <person name="Clark A.G."/>
            <person name="Eisen M.B."/>
            <person name="Smith D.R."/>
            <person name="Bergman C.M."/>
            <person name="Oliver B."/>
            <person name="Markow T.A."/>
            <person name="Kaufman T.C."/>
            <person name="Kellis M."/>
            <person name="Gelbart W."/>
            <person name="Iyer V.N."/>
            <person name="Pollard D.A."/>
            <person name="Sackton T.B."/>
            <person name="Larracuente A.M."/>
            <person name="Singh N.D."/>
            <person name="Abad J.P."/>
            <person name="Abt D.N."/>
            <person name="Adryan B."/>
            <person name="Aguade M."/>
            <person name="Akashi H."/>
            <person name="Anderson W.W."/>
            <person name="Aquadro C.F."/>
            <person name="Ardell D.H."/>
            <person name="Arguello R."/>
            <person name="Artieri C.G."/>
            <person name="Barbash D.A."/>
            <person name="Barker D."/>
            <person name="Barsanti P."/>
            <person name="Batterham P."/>
            <person name="Batzoglou S."/>
            <person name="Begun D."/>
            <person name="Bhutkar A."/>
            <person name="Blanco E."/>
            <person name="Bosak S.A."/>
            <person name="Bradley R.K."/>
            <person name="Brand A.D."/>
            <person name="Brent M.R."/>
            <person name="Brooks A.N."/>
            <person name="Brown R.H."/>
            <person name="Butlin R.K."/>
            <person name="Caggese C."/>
            <person name="Calvi B.R."/>
            <person name="Bernardo de Carvalho A."/>
            <person name="Caspi A."/>
            <person name="Castrezana S."/>
            <person name="Celniker S.E."/>
            <person name="Chang J.L."/>
            <person name="Chapple C."/>
            <person name="Chatterji S."/>
            <person name="Chinwalla A."/>
            <person name="Civetta A."/>
            <person name="Clifton S.W."/>
            <person name="Comeron J.M."/>
            <person name="Costello J.C."/>
            <person name="Coyne J.A."/>
            <person name="Daub J."/>
            <person name="David R.G."/>
            <person name="Delcher A.L."/>
            <person name="Delehaunty K."/>
            <person name="Do C.B."/>
            <person name="Ebling H."/>
            <person name="Edwards K."/>
            <person name="Eickbush T."/>
            <person name="Evans J.D."/>
            <person name="Filipski A."/>
            <person name="Findeiss S."/>
            <person name="Freyhult E."/>
            <person name="Fulton L."/>
            <person name="Fulton R."/>
            <person name="Garcia A.C."/>
            <person name="Gardiner A."/>
            <person name="Garfield D.A."/>
            <person name="Garvin B.E."/>
            <person name="Gibson G."/>
            <person name="Gilbert D."/>
            <person name="Gnerre S."/>
            <person name="Godfrey J."/>
            <person name="Good R."/>
            <person name="Gotea V."/>
            <person name="Gravely B."/>
            <person name="Greenberg A.J."/>
            <person name="Griffiths-Jones S."/>
            <person name="Gross S."/>
            <person name="Guigo R."/>
            <person name="Gustafson E.A."/>
            <person name="Haerty W."/>
            <person name="Hahn M.W."/>
            <person name="Halligan D.L."/>
            <person name="Halpern A.L."/>
            <person name="Halter G.M."/>
            <person name="Han M.V."/>
            <person name="Heger A."/>
            <person name="Hillier L."/>
            <person name="Hinrichs A.S."/>
            <person name="Holmes I."/>
            <person name="Hoskins R.A."/>
            <person name="Hubisz M.J."/>
            <person name="Hultmark D."/>
            <person name="Huntley M.A."/>
            <person name="Jaffe D.B."/>
            <person name="Jagadeeshan S."/>
            <person name="Jeck W.R."/>
            <person name="Johnson J."/>
            <person name="Jones C.D."/>
            <person name="Jordan W.C."/>
            <person name="Karpen G.H."/>
            <person name="Kataoka E."/>
            <person name="Keightley P.D."/>
            <person name="Kheradpour P."/>
            <person name="Kirkness E.F."/>
            <person name="Koerich L.B."/>
            <person name="Kristiansen K."/>
            <person name="Kudrna D."/>
            <person name="Kulathinal R.J."/>
            <person name="Kumar S."/>
            <person name="Kwok R."/>
            <person name="Lander E."/>
            <person name="Langley C.H."/>
            <person name="Lapoint R."/>
            <person name="Lazzaro B.P."/>
            <person name="Lee S.J."/>
            <person name="Levesque L."/>
            <person name="Li R."/>
            <person name="Lin C.F."/>
            <person name="Lin M.F."/>
            <person name="Lindblad-Toh K."/>
            <person name="Llopart A."/>
            <person name="Long M."/>
            <person name="Low L."/>
            <person name="Lozovsky E."/>
            <person name="Lu J."/>
            <person name="Luo M."/>
            <person name="Machado C.A."/>
            <person name="Makalowski W."/>
            <person name="Marzo M."/>
            <person name="Matsuda M."/>
            <person name="Matzkin L."/>
            <person name="McAllister B."/>
            <person name="McBride C.S."/>
            <person name="McKernan B."/>
            <person name="McKernan K."/>
            <person name="Mendez-Lago M."/>
            <person name="Minx P."/>
            <person name="Mollenhauer M.U."/>
            <person name="Montooth K."/>
            <person name="Mount S.M."/>
            <person name="Mu X."/>
            <person name="Myers E."/>
            <person name="Negre B."/>
            <person name="Newfeld S."/>
            <person name="Nielsen R."/>
            <person name="Noor M.A."/>
            <person name="O'Grady P."/>
            <person name="Pachter L."/>
            <person name="Papaceit M."/>
            <person name="Parisi M.J."/>
            <person name="Parisi M."/>
            <person name="Parts L."/>
            <person name="Pedersen J.S."/>
            <person name="Pesole G."/>
            <person name="Phillippy A.M."/>
            <person name="Ponting C.P."/>
            <person name="Pop M."/>
            <person name="Porcelli D."/>
            <person name="Powell J.R."/>
            <person name="Prohaska S."/>
            <person name="Pruitt K."/>
            <person name="Puig M."/>
            <person name="Quesneville H."/>
            <person name="Ram K.R."/>
            <person name="Rand D."/>
            <person name="Rasmussen M.D."/>
            <person name="Reed L.K."/>
            <person name="Reenan R."/>
            <person name="Reily A."/>
            <person name="Remington K.A."/>
            <person name="Rieger T.T."/>
            <person name="Ritchie M.G."/>
            <person name="Robin C."/>
            <person name="Rogers Y.H."/>
            <person name="Rohde C."/>
            <person name="Rozas J."/>
            <person name="Rubenfield M.J."/>
            <person name="Ruiz A."/>
            <person name="Russo S."/>
            <person name="Salzberg S.L."/>
            <person name="Sanchez-Gracia A."/>
            <person name="Saranga D.J."/>
            <person name="Sato H."/>
            <person name="Schaeffer S.W."/>
            <person name="Schatz M.C."/>
            <person name="Schlenke T."/>
            <person name="Schwartz R."/>
            <person name="Segarra C."/>
            <person name="Singh R.S."/>
            <person name="Sirot L."/>
            <person name="Sirota M."/>
            <person name="Sisneros N.B."/>
            <person name="Smith C.D."/>
            <person name="Smith T.F."/>
            <person name="Spieth J."/>
            <person name="Stage D.E."/>
            <person name="Stark A."/>
            <person name="Stephan W."/>
            <person name="Strausberg R.L."/>
            <person name="Strempel S."/>
            <person name="Sturgill D."/>
            <person name="Sutton G."/>
            <person name="Sutton G.G."/>
            <person name="Tao W."/>
            <person name="Teichmann S."/>
            <person name="Tobari Y.N."/>
            <person name="Tomimura Y."/>
            <person name="Tsolas J.M."/>
            <person name="Valente V.L."/>
            <person name="Venter E."/>
            <person name="Venter J.C."/>
            <person name="Vicario S."/>
            <person name="Vieira F.G."/>
            <person name="Vilella A.J."/>
            <person name="Villasante A."/>
            <person name="Walenz B."/>
            <person name="Wang J."/>
            <person name="Wasserman M."/>
            <person name="Watts T."/>
            <person name="Wilson D."/>
            <person name="Wilson R.K."/>
            <person name="Wing R.A."/>
            <person name="Wolfner M.F."/>
            <person name="Wong A."/>
            <person name="Wong G.K."/>
            <person name="Wu C.I."/>
            <person name="Wu G."/>
            <person name="Yamamoto D."/>
            <person name="Yang H.P."/>
            <person name="Yang S.P."/>
            <person name="Yorke J.A."/>
            <person name="Yoshida K."/>
            <person name="Zdobnov E."/>
            <person name="Zhang P."/>
            <person name="Zhang Y."/>
            <person name="Zimin A.V."/>
            <person name="Baldwin J."/>
            <person name="Abdouelleil A."/>
            <person name="Abdulkadir J."/>
            <person name="Abebe A."/>
            <person name="Abera B."/>
            <person name="Abreu J."/>
            <person name="Acer S.C."/>
            <person name="Aftuck L."/>
            <person name="Alexander A."/>
            <person name="An P."/>
            <person name="Anderson E."/>
            <person name="Anderson S."/>
            <person name="Arachi H."/>
            <person name="Azer M."/>
            <person name="Bachantsang P."/>
            <person name="Barry A."/>
            <person name="Bayul T."/>
            <person name="Berlin A."/>
            <person name="Bessette D."/>
            <person name="Bloom T."/>
            <person name="Blye J."/>
            <person name="Boguslavskiy L."/>
            <person name="Bonnet C."/>
            <person name="Boukhgalter B."/>
            <person name="Bourzgui I."/>
            <person name="Brown A."/>
            <person name="Cahill P."/>
            <person name="Channer S."/>
            <person name="Cheshatsang Y."/>
            <person name="Chuda L."/>
            <person name="Citroen M."/>
            <person name="Collymore A."/>
            <person name="Cooke P."/>
            <person name="Costello M."/>
            <person name="D'Aco K."/>
            <person name="Daza R."/>
            <person name="De Haan G."/>
            <person name="DeGray S."/>
            <person name="DeMaso C."/>
            <person name="Dhargay N."/>
            <person name="Dooley K."/>
            <person name="Dooley E."/>
            <person name="Doricent M."/>
            <person name="Dorje P."/>
            <person name="Dorjee K."/>
            <person name="Dupes A."/>
            <person name="Elong R."/>
            <person name="Falk J."/>
            <person name="Farina A."/>
            <person name="Faro S."/>
            <person name="Ferguson D."/>
            <person name="Fisher S."/>
            <person name="Foley C.D."/>
            <person name="Franke A."/>
            <person name="Friedrich D."/>
            <person name="Gadbois L."/>
            <person name="Gearin G."/>
            <person name="Gearin C.R."/>
            <person name="Giannoukos G."/>
            <person name="Goode T."/>
            <person name="Graham J."/>
            <person name="Grandbois E."/>
            <person name="Grewal S."/>
            <person name="Gyaltsen K."/>
            <person name="Hafez N."/>
            <person name="Hagos B."/>
            <person name="Hall J."/>
            <person name="Henson C."/>
            <person name="Hollinger A."/>
            <person name="Honan T."/>
            <person name="Huard M.D."/>
            <person name="Hughes L."/>
            <person name="Hurhula B."/>
            <person name="Husby M.E."/>
            <person name="Kamat A."/>
            <person name="Kanga B."/>
            <person name="Kashin S."/>
            <person name="Khazanovich D."/>
            <person name="Kisner P."/>
            <person name="Lance K."/>
            <person name="Lara M."/>
            <person name="Lee W."/>
            <person name="Lennon N."/>
            <person name="Letendre F."/>
            <person name="LeVine R."/>
            <person name="Lipovsky A."/>
            <person name="Liu X."/>
            <person name="Liu J."/>
            <person name="Liu S."/>
            <person name="Lokyitsang T."/>
            <person name="Lokyitsang Y."/>
            <person name="Lubonja R."/>
            <person name="Lui A."/>
            <person name="MacDonald P."/>
            <person name="Magnisalis V."/>
            <person name="Maru K."/>
            <person name="Matthews C."/>
            <person name="McCusker W."/>
            <person name="McDonough S."/>
            <person name="Mehta T."/>
            <person name="Meldrim J."/>
            <person name="Meneus L."/>
            <person name="Mihai O."/>
            <person name="Mihalev A."/>
            <person name="Mihova T."/>
            <person name="Mittelman R."/>
            <person name="Mlenga V."/>
            <person name="Montmayeur A."/>
            <person name="Mulrain L."/>
            <person name="Navidi A."/>
            <person name="Naylor J."/>
            <person name="Negash T."/>
            <person name="Nguyen T."/>
            <person name="Nguyen N."/>
            <person name="Nicol R."/>
            <person name="Norbu C."/>
            <person name="Norbu N."/>
            <person name="Novod N."/>
            <person name="O'Neill B."/>
            <person name="Osman S."/>
            <person name="Markiewicz E."/>
            <person name="Oyono O.L."/>
            <person name="Patti C."/>
            <person name="Phunkhang P."/>
            <person name="Pierre F."/>
            <person name="Priest M."/>
            <person name="Raghuraman S."/>
            <person name="Rege F."/>
            <person name="Reyes R."/>
            <person name="Rise C."/>
            <person name="Rogov P."/>
            <person name="Ross K."/>
            <person name="Ryan E."/>
            <person name="Settipalli S."/>
            <person name="Shea T."/>
            <person name="Sherpa N."/>
            <person name="Shi L."/>
            <person name="Shih D."/>
            <person name="Sparrow T."/>
            <person name="Spaulding J."/>
            <person name="Stalker J."/>
            <person name="Stange-Thomann N."/>
            <person name="Stavropoulos S."/>
            <person name="Stone C."/>
            <person name="Strader C."/>
            <person name="Tesfaye S."/>
            <person name="Thomson T."/>
            <person name="Thoulutsang Y."/>
            <person name="Thoulutsang D."/>
            <person name="Topham K."/>
            <person name="Topping I."/>
            <person name="Tsamla T."/>
            <person name="Vassiliev H."/>
            <person name="Vo A."/>
            <person name="Wangchuk T."/>
            <person name="Wangdi T."/>
            <person name="Weiand M."/>
            <person name="Wilkinson J."/>
            <person name="Wilson A."/>
            <person name="Yadav S."/>
            <person name="Young G."/>
            <person name="Yu Q."/>
            <person name="Zembek L."/>
            <person name="Zhong D."/>
            <person name="Zimmer A."/>
            <person name="Zwirko Z."/>
            <person name="Jaffe D.B."/>
            <person name="Alvarez P."/>
            <person name="Brockman W."/>
            <person name="Butler J."/>
            <person name="Chin C."/>
            <person name="Gnerre S."/>
            <person name="Grabherr M."/>
            <person name="Kleber M."/>
            <person name="Mauceli E."/>
            <person name="MacCallum I."/>
        </authorList>
    </citation>
    <scope>NUCLEOTIDE SEQUENCE [LARGE SCALE GENOMIC DNA]</scope>
    <source>
        <strain evidence="2">Tucson 15287-2541.00</strain>
    </source>
</reference>
<proteinExistence type="predicted"/>
<dbReference type="AlphaFoldDB" id="B4JZY8"/>
<dbReference type="OrthoDB" id="7868878at2759"/>
<dbReference type="HOGENOM" id="CLU_1435819_0_0_1"/>
<dbReference type="PANTHER" id="PTHR47331:SF5">
    <property type="entry name" value="RIBONUCLEASE H"/>
    <property type="match status" value="1"/>
</dbReference>
<name>B4JZY8_DROGR</name>
<dbReference type="OMA" id="WENREIE"/>
<dbReference type="SUPFAM" id="SSF56672">
    <property type="entry name" value="DNA/RNA polymerases"/>
    <property type="match status" value="1"/>
</dbReference>
<gene>
    <name evidence="1" type="primary">Dgri\GH23755</name>
    <name evidence="1" type="ORF">Dgri_GH23755</name>
</gene>
<keyword evidence="2" id="KW-1185">Reference proteome</keyword>
<dbReference type="EMBL" id="CH916382">
    <property type="protein sequence ID" value="EDV99496.1"/>
    <property type="molecule type" value="Genomic_DNA"/>
</dbReference>
<sequence length="189" mass="21872">MNVIVKCEPSLSTHVPTSPLAQNSLATRTSVHPSKVVEIMQKRNLHFDGTDVGLSVDEFMYRVKVLTDETMDGDINMYCQFMEEYERLEQMSLVTEPNLSEPHYYIPHHCVLKPSSESTKLRVVFDASCRTSNQTSLNDHLLVGPTLQDDLYLLLLRFRLHCYAITADITKMYRQVNVDLNDRKYHYIL</sequence>
<dbReference type="InParanoid" id="B4JZY8"/>
<evidence type="ECO:0000313" key="2">
    <source>
        <dbReference type="Proteomes" id="UP000001070"/>
    </source>
</evidence>
<organism evidence="2">
    <name type="scientific">Drosophila grimshawi</name>
    <name type="common">Hawaiian fruit fly</name>
    <name type="synonym">Idiomyia grimshawi</name>
    <dbReference type="NCBI Taxonomy" id="7222"/>
    <lineage>
        <taxon>Eukaryota</taxon>
        <taxon>Metazoa</taxon>
        <taxon>Ecdysozoa</taxon>
        <taxon>Arthropoda</taxon>
        <taxon>Hexapoda</taxon>
        <taxon>Insecta</taxon>
        <taxon>Pterygota</taxon>
        <taxon>Neoptera</taxon>
        <taxon>Endopterygota</taxon>
        <taxon>Diptera</taxon>
        <taxon>Brachycera</taxon>
        <taxon>Muscomorpha</taxon>
        <taxon>Ephydroidea</taxon>
        <taxon>Drosophilidae</taxon>
        <taxon>Drosophila</taxon>
        <taxon>Hawaiian Drosophila</taxon>
    </lineage>
</organism>
<dbReference type="Proteomes" id="UP000001070">
    <property type="component" value="Unassembled WGS sequence"/>
</dbReference>
<evidence type="ECO:0000313" key="1">
    <source>
        <dbReference type="EMBL" id="EDV99496.1"/>
    </source>
</evidence>
<dbReference type="GO" id="GO:0071897">
    <property type="term" value="P:DNA biosynthetic process"/>
    <property type="evidence" value="ECO:0007669"/>
    <property type="project" value="UniProtKB-ARBA"/>
</dbReference>
<dbReference type="PhylomeDB" id="B4JZY8"/>
<dbReference type="STRING" id="7222.B4JZY8"/>
<dbReference type="eggNOG" id="KOG0017">
    <property type="taxonomic scope" value="Eukaryota"/>
</dbReference>
<dbReference type="InterPro" id="IPR043502">
    <property type="entry name" value="DNA/RNA_pol_sf"/>
</dbReference>
<accession>B4JZY8</accession>
<dbReference type="PANTHER" id="PTHR47331">
    <property type="entry name" value="PHD-TYPE DOMAIN-CONTAINING PROTEIN"/>
    <property type="match status" value="1"/>
</dbReference>
<protein>
    <submittedName>
        <fullName evidence="1">GH23755</fullName>
    </submittedName>
</protein>